<feature type="transmembrane region" description="Helical" evidence="7">
    <location>
        <begin position="44"/>
        <end position="66"/>
    </location>
</feature>
<sequence length="207" mass="22296">MIAYILKLGFSFFAVMNPLGNIPIFISLTNHYSIKEKRQTAKKAVIVSFIILTVFLVLGNVLFNLFGITIHAFRIAGGILIFGIAFNLLHAKTSKAQSPEAAEQKEAYEKEDISITPLALPILAGPGTIATVMAHSSSHAPIHLLSVVIGYTVVLALTFLLFYFSSSIISKIGQGGLNVITRLMGLILAVMAVQMIASGIHGLFPKL</sequence>
<reference evidence="9" key="2">
    <citation type="submission" date="2020-02" db="EMBL/GenBank/DDBJ databases">
        <authorList>
            <person name="Feng H."/>
        </authorList>
    </citation>
    <scope>NUCLEOTIDE SEQUENCE [LARGE SCALE GENOMIC DNA]</scope>
    <source>
        <strain evidence="9">Gsoil 114</strain>
    </source>
</reference>
<dbReference type="PANTHER" id="PTHR33508:SF1">
    <property type="entry name" value="UPF0056 MEMBRANE PROTEIN YHCE"/>
    <property type="match status" value="1"/>
</dbReference>
<feature type="transmembrane region" description="Helical" evidence="7">
    <location>
        <begin position="112"/>
        <end position="134"/>
    </location>
</feature>
<evidence type="ECO:0000313" key="11">
    <source>
        <dbReference type="Proteomes" id="UP000476934"/>
    </source>
</evidence>
<evidence type="ECO:0000313" key="9">
    <source>
        <dbReference type="EMBL" id="NEY19468.1"/>
    </source>
</evidence>
<dbReference type="Proteomes" id="UP000476934">
    <property type="component" value="Unassembled WGS sequence"/>
</dbReference>
<evidence type="ECO:0000256" key="6">
    <source>
        <dbReference type="ARBA" id="ARBA00023136"/>
    </source>
</evidence>
<name>A0A0A6VAF2_9BACI</name>
<protein>
    <recommendedName>
        <fullName evidence="7">UPF0056 membrane protein</fullName>
    </recommendedName>
</protein>
<reference evidence="8 10" key="1">
    <citation type="submission" date="2014-10" db="EMBL/GenBank/DDBJ databases">
        <title>Draft genome of phytase producing Bacillus ginsengihumi strain M2.11.</title>
        <authorList>
            <person name="Toymentseva A."/>
            <person name="Boulygina E.A."/>
            <person name="Kazakov S.V."/>
            <person name="Kayumov I."/>
            <person name="Suleimanova A.D."/>
            <person name="Mardanova A.M."/>
            <person name="Maria S.N."/>
            <person name="Sergey M.Y."/>
            <person name="Sharipova M.R."/>
        </authorList>
    </citation>
    <scope>NUCLEOTIDE SEQUENCE [LARGE SCALE GENOMIC DNA]</scope>
    <source>
        <strain evidence="8 10">M2.11</strain>
    </source>
</reference>
<evidence type="ECO:0000256" key="3">
    <source>
        <dbReference type="ARBA" id="ARBA00022475"/>
    </source>
</evidence>
<dbReference type="Proteomes" id="UP000030588">
    <property type="component" value="Unassembled WGS sequence"/>
</dbReference>
<comment type="subcellular location">
    <subcellularLocation>
        <location evidence="1 7">Cell membrane</location>
        <topology evidence="1 7">Multi-pass membrane protein</topology>
    </subcellularLocation>
</comment>
<dbReference type="Pfam" id="PF01914">
    <property type="entry name" value="MarC"/>
    <property type="match status" value="1"/>
</dbReference>
<evidence type="ECO:0000313" key="8">
    <source>
        <dbReference type="EMBL" id="KHD84551.1"/>
    </source>
</evidence>
<feature type="transmembrane region" description="Helical" evidence="7">
    <location>
        <begin position="72"/>
        <end position="91"/>
    </location>
</feature>
<gene>
    <name evidence="9" type="ORF">G4D61_05730</name>
    <name evidence="8" type="ORF">NG54_14685</name>
</gene>
<comment type="similarity">
    <text evidence="2 7">Belongs to the UPF0056 (MarC) family.</text>
</comment>
<evidence type="ECO:0000256" key="2">
    <source>
        <dbReference type="ARBA" id="ARBA00009784"/>
    </source>
</evidence>
<dbReference type="AlphaFoldDB" id="A0A0A6VAF2"/>
<dbReference type="PANTHER" id="PTHR33508">
    <property type="entry name" value="UPF0056 MEMBRANE PROTEIN YHCE"/>
    <property type="match status" value="1"/>
</dbReference>
<dbReference type="NCBIfam" id="TIGR00427">
    <property type="entry name" value="NAAT family transporter"/>
    <property type="match status" value="1"/>
</dbReference>
<evidence type="ECO:0000256" key="5">
    <source>
        <dbReference type="ARBA" id="ARBA00022989"/>
    </source>
</evidence>
<accession>A0A0A6VAF2</accession>
<keyword evidence="11" id="KW-1185">Reference proteome</keyword>
<keyword evidence="4 7" id="KW-0812">Transmembrane</keyword>
<keyword evidence="5 7" id="KW-1133">Transmembrane helix</keyword>
<dbReference type="RefSeq" id="WP_025730742.1">
    <property type="nucleotide sequence ID" value="NZ_JAAIWK010000006.1"/>
</dbReference>
<comment type="caution">
    <text evidence="8">The sequence shown here is derived from an EMBL/GenBank/DDBJ whole genome shotgun (WGS) entry which is preliminary data.</text>
</comment>
<dbReference type="InterPro" id="IPR002771">
    <property type="entry name" value="Multi_antbiot-R_MarC"/>
</dbReference>
<evidence type="ECO:0000313" key="10">
    <source>
        <dbReference type="Proteomes" id="UP000030588"/>
    </source>
</evidence>
<feature type="transmembrane region" description="Helical" evidence="7">
    <location>
        <begin position="140"/>
        <end position="163"/>
    </location>
</feature>
<organism evidence="8 10">
    <name type="scientific">Heyndrickxia ginsengihumi</name>
    <dbReference type="NCBI Taxonomy" id="363870"/>
    <lineage>
        <taxon>Bacteria</taxon>
        <taxon>Bacillati</taxon>
        <taxon>Bacillota</taxon>
        <taxon>Bacilli</taxon>
        <taxon>Bacillales</taxon>
        <taxon>Bacillaceae</taxon>
        <taxon>Heyndrickxia</taxon>
    </lineage>
</organism>
<proteinExistence type="inferred from homology"/>
<dbReference type="GO" id="GO:0005886">
    <property type="term" value="C:plasma membrane"/>
    <property type="evidence" value="ECO:0007669"/>
    <property type="project" value="UniProtKB-SubCell"/>
</dbReference>
<feature type="transmembrane region" description="Helical" evidence="7">
    <location>
        <begin position="12"/>
        <end position="32"/>
    </location>
</feature>
<evidence type="ECO:0000256" key="1">
    <source>
        <dbReference type="ARBA" id="ARBA00004651"/>
    </source>
</evidence>
<dbReference type="OrthoDB" id="21094at2"/>
<keyword evidence="3" id="KW-1003">Cell membrane</keyword>
<reference evidence="9 11" key="3">
    <citation type="submission" date="2020-03" db="EMBL/GenBank/DDBJ databases">
        <title>Bacillus aquiflavi sp. nov., isolated from yellow water of strong flavor Chinese baijiu in Yibin region of China.</title>
        <authorList>
            <person name="Xie J."/>
        </authorList>
    </citation>
    <scope>NUCLEOTIDE SEQUENCE [LARGE SCALE GENOMIC DNA]</scope>
    <source>
        <strain evidence="9 11">Gsoil 114</strain>
    </source>
</reference>
<keyword evidence="6 7" id="KW-0472">Membrane</keyword>
<evidence type="ECO:0000256" key="4">
    <source>
        <dbReference type="ARBA" id="ARBA00022692"/>
    </source>
</evidence>
<dbReference type="EMBL" id="JAAIWK010000006">
    <property type="protein sequence ID" value="NEY19468.1"/>
    <property type="molecule type" value="Genomic_DNA"/>
</dbReference>
<feature type="transmembrane region" description="Helical" evidence="7">
    <location>
        <begin position="183"/>
        <end position="204"/>
    </location>
</feature>
<evidence type="ECO:0000256" key="7">
    <source>
        <dbReference type="RuleBase" id="RU362048"/>
    </source>
</evidence>
<dbReference type="EMBL" id="JRUN01000052">
    <property type="protein sequence ID" value="KHD84551.1"/>
    <property type="molecule type" value="Genomic_DNA"/>
</dbReference>